<reference evidence="1" key="2">
    <citation type="submission" date="2021-12" db="EMBL/GenBank/DDBJ databases">
        <title>Resequencing data analysis of finger millet.</title>
        <authorList>
            <person name="Hatakeyama M."/>
            <person name="Aluri S."/>
            <person name="Balachadran M.T."/>
            <person name="Sivarajan S.R."/>
            <person name="Poveda L."/>
            <person name="Shimizu-Inatsugi R."/>
            <person name="Schlapbach R."/>
            <person name="Sreeman S.M."/>
            <person name="Shimizu K.K."/>
        </authorList>
    </citation>
    <scope>NUCLEOTIDE SEQUENCE</scope>
</reference>
<dbReference type="EMBL" id="BQKI01000073">
    <property type="protein sequence ID" value="GJN16954.1"/>
    <property type="molecule type" value="Genomic_DNA"/>
</dbReference>
<name>A0AAV5E3D6_ELECO</name>
<proteinExistence type="predicted"/>
<dbReference type="AlphaFoldDB" id="A0AAV5E3D6"/>
<comment type="caution">
    <text evidence="1">The sequence shown here is derived from an EMBL/GenBank/DDBJ whole genome shotgun (WGS) entry which is preliminary data.</text>
</comment>
<sequence length="53" mass="6489">MTIIEDQGNWRTSVNRQSFIAPTVKPRTRKQCNVAWRLLLRRWERSTWDYPLL</sequence>
<protein>
    <submittedName>
        <fullName evidence="1">Uncharacterized protein</fullName>
    </submittedName>
</protein>
<reference evidence="1" key="1">
    <citation type="journal article" date="2018" name="DNA Res.">
        <title>Multiple hybrid de novo genome assembly of finger millet, an orphan allotetraploid crop.</title>
        <authorList>
            <person name="Hatakeyama M."/>
            <person name="Aluri S."/>
            <person name="Balachadran M.T."/>
            <person name="Sivarajan S.R."/>
            <person name="Patrignani A."/>
            <person name="Gruter S."/>
            <person name="Poveda L."/>
            <person name="Shimizu-Inatsugi R."/>
            <person name="Baeten J."/>
            <person name="Francoijs K.J."/>
            <person name="Nataraja K.N."/>
            <person name="Reddy Y.A.N."/>
            <person name="Phadnis S."/>
            <person name="Ravikumar R.L."/>
            <person name="Schlapbach R."/>
            <person name="Sreeman S.M."/>
            <person name="Shimizu K.K."/>
        </authorList>
    </citation>
    <scope>NUCLEOTIDE SEQUENCE</scope>
</reference>
<accession>A0AAV5E3D6</accession>
<evidence type="ECO:0000313" key="2">
    <source>
        <dbReference type="Proteomes" id="UP001054889"/>
    </source>
</evidence>
<keyword evidence="2" id="KW-1185">Reference proteome</keyword>
<dbReference type="Proteomes" id="UP001054889">
    <property type="component" value="Unassembled WGS sequence"/>
</dbReference>
<evidence type="ECO:0000313" key="1">
    <source>
        <dbReference type="EMBL" id="GJN16954.1"/>
    </source>
</evidence>
<gene>
    <name evidence="1" type="primary">gb03984</name>
    <name evidence="1" type="ORF">PR202_gb03984</name>
</gene>
<organism evidence="1 2">
    <name type="scientific">Eleusine coracana subsp. coracana</name>
    <dbReference type="NCBI Taxonomy" id="191504"/>
    <lineage>
        <taxon>Eukaryota</taxon>
        <taxon>Viridiplantae</taxon>
        <taxon>Streptophyta</taxon>
        <taxon>Embryophyta</taxon>
        <taxon>Tracheophyta</taxon>
        <taxon>Spermatophyta</taxon>
        <taxon>Magnoliopsida</taxon>
        <taxon>Liliopsida</taxon>
        <taxon>Poales</taxon>
        <taxon>Poaceae</taxon>
        <taxon>PACMAD clade</taxon>
        <taxon>Chloridoideae</taxon>
        <taxon>Cynodonteae</taxon>
        <taxon>Eleusininae</taxon>
        <taxon>Eleusine</taxon>
    </lineage>
</organism>